<dbReference type="AlphaFoldDB" id="A0A815XDL1"/>
<dbReference type="EMBL" id="CAJNOJ010001963">
    <property type="protein sequence ID" value="CAF1556320.1"/>
    <property type="molecule type" value="Genomic_DNA"/>
</dbReference>
<gene>
    <name evidence="1" type="ORF">EDS130_LOCUS46323</name>
</gene>
<evidence type="ECO:0008006" key="3">
    <source>
        <dbReference type="Google" id="ProtNLM"/>
    </source>
</evidence>
<reference evidence="1" key="1">
    <citation type="submission" date="2021-02" db="EMBL/GenBank/DDBJ databases">
        <authorList>
            <person name="Nowell W R."/>
        </authorList>
    </citation>
    <scope>NUCLEOTIDE SEQUENCE</scope>
</reference>
<comment type="caution">
    <text evidence="1">The sequence shown here is derived from an EMBL/GenBank/DDBJ whole genome shotgun (WGS) entry which is preliminary data.</text>
</comment>
<dbReference type="Proteomes" id="UP000663852">
    <property type="component" value="Unassembled WGS sequence"/>
</dbReference>
<protein>
    <recommendedName>
        <fullName evidence="3">TIR domain-containing protein</fullName>
    </recommendedName>
</protein>
<accession>A0A815XDL1</accession>
<sequence>SAKTSSTVPLSRRKKKHVFFCYAEKDESDLRIAALRTYFIERRLRVYHPRENEDINTGIAVGVENAAVVLVFPCAALQMSKSASKVLNYADQIKTPLLIIKIYGDFQPTQWLHSKKN</sequence>
<feature type="non-terminal residue" evidence="1">
    <location>
        <position position="1"/>
    </location>
</feature>
<organism evidence="1 2">
    <name type="scientific">Adineta ricciae</name>
    <name type="common">Rotifer</name>
    <dbReference type="NCBI Taxonomy" id="249248"/>
    <lineage>
        <taxon>Eukaryota</taxon>
        <taxon>Metazoa</taxon>
        <taxon>Spiralia</taxon>
        <taxon>Gnathifera</taxon>
        <taxon>Rotifera</taxon>
        <taxon>Eurotatoria</taxon>
        <taxon>Bdelloidea</taxon>
        <taxon>Adinetida</taxon>
        <taxon>Adinetidae</taxon>
        <taxon>Adineta</taxon>
    </lineage>
</organism>
<proteinExistence type="predicted"/>
<evidence type="ECO:0000313" key="2">
    <source>
        <dbReference type="Proteomes" id="UP000663852"/>
    </source>
</evidence>
<name>A0A815XDL1_ADIRI</name>
<evidence type="ECO:0000313" key="1">
    <source>
        <dbReference type="EMBL" id="CAF1556320.1"/>
    </source>
</evidence>